<name>A0A0R1NPN9_9LACO</name>
<proteinExistence type="predicted"/>
<evidence type="ECO:0000313" key="2">
    <source>
        <dbReference type="Proteomes" id="UP000051439"/>
    </source>
</evidence>
<protein>
    <recommendedName>
        <fullName evidence="3">RES domain-containing protein</fullName>
    </recommendedName>
</protein>
<reference evidence="1 2" key="1">
    <citation type="journal article" date="2015" name="Genome Announc.">
        <title>Expanding the biotechnology potential of lactobacilli through comparative genomics of 213 strains and associated genera.</title>
        <authorList>
            <person name="Sun Z."/>
            <person name="Harris H.M."/>
            <person name="McCann A."/>
            <person name="Guo C."/>
            <person name="Argimon S."/>
            <person name="Zhang W."/>
            <person name="Yang X."/>
            <person name="Jeffery I.B."/>
            <person name="Cooney J.C."/>
            <person name="Kagawa T.F."/>
            <person name="Liu W."/>
            <person name="Song Y."/>
            <person name="Salvetti E."/>
            <person name="Wrobel A."/>
            <person name="Rasinkangas P."/>
            <person name="Parkhill J."/>
            <person name="Rea M.C."/>
            <person name="O'Sullivan O."/>
            <person name="Ritari J."/>
            <person name="Douillard F.P."/>
            <person name="Paul Ross R."/>
            <person name="Yang R."/>
            <person name="Briner A.E."/>
            <person name="Felis G.E."/>
            <person name="de Vos W.M."/>
            <person name="Barrangou R."/>
            <person name="Klaenhammer T.R."/>
            <person name="Caufield P.W."/>
            <person name="Cui Y."/>
            <person name="Zhang H."/>
            <person name="O'Toole P.W."/>
        </authorList>
    </citation>
    <scope>NUCLEOTIDE SEQUENCE [LARGE SCALE GENOMIC DNA]</scope>
    <source>
        <strain evidence="1 2">DSM 19906</strain>
    </source>
</reference>
<dbReference type="Proteomes" id="UP000051439">
    <property type="component" value="Unassembled WGS sequence"/>
</dbReference>
<dbReference type="EMBL" id="AZEB01000007">
    <property type="protein sequence ID" value="KRL22375.1"/>
    <property type="molecule type" value="Genomic_DNA"/>
</dbReference>
<organism evidence="1 2">
    <name type="scientific">Lentilactobacillus kisonensis DSM 19906 = JCM 15041</name>
    <dbReference type="NCBI Taxonomy" id="1423766"/>
    <lineage>
        <taxon>Bacteria</taxon>
        <taxon>Bacillati</taxon>
        <taxon>Bacillota</taxon>
        <taxon>Bacilli</taxon>
        <taxon>Lactobacillales</taxon>
        <taxon>Lactobacillaceae</taxon>
        <taxon>Lentilactobacillus</taxon>
    </lineage>
</organism>
<accession>A0A0R1NPN9</accession>
<dbReference type="PATRIC" id="fig|1423766.4.peg.2615"/>
<evidence type="ECO:0000313" key="1">
    <source>
        <dbReference type="EMBL" id="KRL22375.1"/>
    </source>
</evidence>
<comment type="caution">
    <text evidence="1">The sequence shown here is derived from an EMBL/GenBank/DDBJ whole genome shotgun (WGS) entry which is preliminary data.</text>
</comment>
<gene>
    <name evidence="1" type="ORF">FC98_GL002509</name>
</gene>
<evidence type="ECO:0008006" key="3">
    <source>
        <dbReference type="Google" id="ProtNLM"/>
    </source>
</evidence>
<keyword evidence="2" id="KW-1185">Reference proteome</keyword>
<sequence length="175" mass="20630">MNWQKIIDQGLKVPATDWARFYVGRMRKKPGSLGFGTYGFLSDKELAEQYWLSATSGQEHVIIRIEIDVNEDNCLNFVNGLKDMRLFKNFIMENRIQPQITNLNRLYHNSYRQHEFDGALIEYYIRRLEKTDVFQHIACVTCATTTDLYHIKTYIPNGIEYCIRNVRIVQHMEGV</sequence>
<dbReference type="AlphaFoldDB" id="A0A0R1NPN9"/>